<dbReference type="PANTHER" id="PTHR15296:SF2">
    <property type="entry name" value="SMALL INTEGRAL MEMBRANE PROTEIN 24"/>
    <property type="match status" value="1"/>
</dbReference>
<dbReference type="AlphaFoldDB" id="A0A8P0PM44"/>
<keyword evidence="2 7" id="KW-0812">Transmembrane</keyword>
<comment type="similarity">
    <text evidence="5">Belongs to the PDZK1-interacting protein 1/SMIM24 family.</text>
</comment>
<evidence type="ECO:0000256" key="5">
    <source>
        <dbReference type="ARBA" id="ARBA00049650"/>
    </source>
</evidence>
<accession>A0A8P0PM44</accession>
<evidence type="ECO:0000256" key="6">
    <source>
        <dbReference type="SAM" id="MobiDB-lite"/>
    </source>
</evidence>
<keyword evidence="4 7" id="KW-0472">Membrane</keyword>
<dbReference type="Ensembl" id="ENSCAFT00000108064.1">
    <property type="protein sequence ID" value="ENSCAFP00000071889.1"/>
    <property type="gene ID" value="ENSCAFG00000019228.5"/>
</dbReference>
<keyword evidence="8" id="KW-0732">Signal</keyword>
<name>A0A8P0PM44_CANLF</name>
<evidence type="ECO:0000313" key="9">
    <source>
        <dbReference type="Ensembl" id="ENSCAFP00000071889.1"/>
    </source>
</evidence>
<feature type="signal peptide" evidence="8">
    <location>
        <begin position="1"/>
        <end position="22"/>
    </location>
</feature>
<evidence type="ECO:0000256" key="2">
    <source>
        <dbReference type="ARBA" id="ARBA00022692"/>
    </source>
</evidence>
<keyword evidence="3 7" id="KW-1133">Transmembrane helix</keyword>
<evidence type="ECO:0000256" key="7">
    <source>
        <dbReference type="SAM" id="Phobius"/>
    </source>
</evidence>
<dbReference type="InterPro" id="IPR031627">
    <property type="entry name" value="PDZK1IP1/SMIM24"/>
</dbReference>
<sequence>MTMGTLEALLLLSALLLSPAEAQQATQYHLKPWLVGLAAVVGFLFIVFVLMLANRVWCSKVRWEPLSPRSAPLSLSSPPECWAPLPPADSLWSLPLSPVSLLLLTPPLHGPGQPCGCAPCSVQPRDTVEATCPSPTLTPLSLSLSYRAQDEEDTGFRMCSNPYQDVGVSEEGKREKIEEIKDTKGRKAEKEGERNLGLELEEQEEPRVEGKVTNTAM</sequence>
<dbReference type="FunCoup" id="A0A8P0PM44">
    <property type="interactions" value="1"/>
</dbReference>
<protein>
    <submittedName>
        <fullName evidence="9">Small integral membrane protein 24</fullName>
    </submittedName>
</protein>
<evidence type="ECO:0000256" key="4">
    <source>
        <dbReference type="ARBA" id="ARBA00023136"/>
    </source>
</evidence>
<evidence type="ECO:0000256" key="1">
    <source>
        <dbReference type="ARBA" id="ARBA00004167"/>
    </source>
</evidence>
<dbReference type="PANTHER" id="PTHR15296">
    <property type="entry name" value="MEMBRANE-ASSOCIATED PROTEIN MAP17"/>
    <property type="match status" value="1"/>
</dbReference>
<reference evidence="9 10" key="1">
    <citation type="journal article" date="2005" name="Nature">
        <title>Genome sequence, comparative analysis and haplotype structure of the domestic dog.</title>
        <authorList>
            <consortium name="Broad Sequencing Platform"/>
            <person name="Lindblad-Toh K."/>
            <person name="Wade C.M."/>
            <person name="Mikkelsen T.S."/>
            <person name="Karlsson E.K."/>
            <person name="Jaffe D.B."/>
            <person name="Kamal M."/>
            <person name="Clamp M."/>
            <person name="Chang J.L."/>
            <person name="Kulbokas E.J. III"/>
            <person name="Zody M.C."/>
            <person name="Mauceli E."/>
            <person name="Xie X."/>
            <person name="Breen M."/>
            <person name="Wayne R.K."/>
            <person name="Ostrander E.A."/>
            <person name="Ponting C.P."/>
            <person name="Galibert F."/>
            <person name="Smith D.R."/>
            <person name="DeJong P.J."/>
            <person name="Kirkness E."/>
            <person name="Alvarez P."/>
            <person name="Biagi T."/>
            <person name="Brockman W."/>
            <person name="Butler J."/>
            <person name="Chin C.W."/>
            <person name="Cook A."/>
            <person name="Cuff J."/>
            <person name="Daly M.J."/>
            <person name="DeCaprio D."/>
            <person name="Gnerre S."/>
            <person name="Grabherr M."/>
            <person name="Kellis M."/>
            <person name="Kleber M."/>
            <person name="Bardeleben C."/>
            <person name="Goodstadt L."/>
            <person name="Heger A."/>
            <person name="Hitte C."/>
            <person name="Kim L."/>
            <person name="Koepfli K.P."/>
            <person name="Parker H.G."/>
            <person name="Pollinger J.P."/>
            <person name="Searle S.M."/>
            <person name="Sutter N.B."/>
            <person name="Thomas R."/>
            <person name="Webber C."/>
            <person name="Baldwin J."/>
            <person name="Abebe A."/>
            <person name="Abouelleil A."/>
            <person name="Aftuck L."/>
            <person name="Ait-Zahra M."/>
            <person name="Aldredge T."/>
            <person name="Allen N."/>
            <person name="An P."/>
            <person name="Anderson S."/>
            <person name="Antoine C."/>
            <person name="Arachchi H."/>
            <person name="Aslam A."/>
            <person name="Ayotte L."/>
            <person name="Bachantsang P."/>
            <person name="Barry A."/>
            <person name="Bayul T."/>
            <person name="Benamara M."/>
            <person name="Berlin A."/>
            <person name="Bessette D."/>
            <person name="Blitshteyn B."/>
            <person name="Bloom T."/>
            <person name="Blye J."/>
            <person name="Boguslavskiy L."/>
            <person name="Bonnet C."/>
            <person name="Boukhgalter B."/>
            <person name="Brown A."/>
            <person name="Cahill P."/>
            <person name="Calixte N."/>
            <person name="Camarata J."/>
            <person name="Cheshatsang Y."/>
            <person name="Chu J."/>
            <person name="Citroen M."/>
            <person name="Collymore A."/>
            <person name="Cooke P."/>
            <person name="Dawoe T."/>
            <person name="Daza R."/>
            <person name="Decktor K."/>
            <person name="DeGray S."/>
            <person name="Dhargay N."/>
            <person name="Dooley K."/>
            <person name="Dooley K."/>
            <person name="Dorje P."/>
            <person name="Dorjee K."/>
            <person name="Dorris L."/>
            <person name="Duffey N."/>
            <person name="Dupes A."/>
            <person name="Egbiremolen O."/>
            <person name="Elong R."/>
            <person name="Falk J."/>
            <person name="Farina A."/>
            <person name="Faro S."/>
            <person name="Ferguson D."/>
            <person name="Ferreira P."/>
            <person name="Fisher S."/>
            <person name="FitzGerald M."/>
            <person name="Foley K."/>
            <person name="Foley C."/>
            <person name="Franke A."/>
            <person name="Friedrich D."/>
            <person name="Gage D."/>
            <person name="Garber M."/>
            <person name="Gearin G."/>
            <person name="Giannoukos G."/>
            <person name="Goode T."/>
            <person name="Goyette A."/>
            <person name="Graham J."/>
            <person name="Grandbois E."/>
            <person name="Gyaltsen K."/>
            <person name="Hafez N."/>
            <person name="Hagopian D."/>
            <person name="Hagos B."/>
            <person name="Hall J."/>
            <person name="Healy C."/>
            <person name="Hegarty R."/>
            <person name="Honan T."/>
            <person name="Horn A."/>
            <person name="Houde N."/>
            <person name="Hughes L."/>
            <person name="Hunnicutt L."/>
            <person name="Husby M."/>
            <person name="Jester B."/>
            <person name="Jones C."/>
            <person name="Kamat A."/>
            <person name="Kanga B."/>
            <person name="Kells C."/>
            <person name="Khazanovich D."/>
            <person name="Kieu A.C."/>
            <person name="Kisner P."/>
            <person name="Kumar M."/>
            <person name="Lance K."/>
            <person name="Landers T."/>
            <person name="Lara M."/>
            <person name="Lee W."/>
            <person name="Leger J.P."/>
            <person name="Lennon N."/>
            <person name="Leuper L."/>
            <person name="LeVine S."/>
            <person name="Liu J."/>
            <person name="Liu X."/>
            <person name="Lokyitsang Y."/>
            <person name="Lokyitsang T."/>
            <person name="Lui A."/>
            <person name="Macdonald J."/>
            <person name="Major J."/>
            <person name="Marabella R."/>
            <person name="Maru K."/>
            <person name="Matthews C."/>
            <person name="McDonough S."/>
            <person name="Mehta T."/>
            <person name="Meldrim J."/>
            <person name="Melnikov A."/>
            <person name="Meneus L."/>
            <person name="Mihalev A."/>
            <person name="Mihova T."/>
            <person name="Miller K."/>
            <person name="Mittelman R."/>
            <person name="Mlenga V."/>
            <person name="Mulrain L."/>
            <person name="Munson G."/>
            <person name="Navidi A."/>
            <person name="Naylor J."/>
            <person name="Nguyen T."/>
            <person name="Nguyen N."/>
            <person name="Nguyen C."/>
            <person name="Nguyen T."/>
            <person name="Nicol R."/>
            <person name="Norbu N."/>
            <person name="Norbu C."/>
            <person name="Novod N."/>
            <person name="Nyima T."/>
            <person name="Olandt P."/>
            <person name="O'Neill B."/>
            <person name="O'Neill K."/>
            <person name="Osman S."/>
            <person name="Oyono L."/>
            <person name="Patti C."/>
            <person name="Perrin D."/>
            <person name="Phunkhang P."/>
            <person name="Pierre F."/>
            <person name="Priest M."/>
            <person name="Rachupka A."/>
            <person name="Raghuraman S."/>
            <person name="Rameau R."/>
            <person name="Ray V."/>
            <person name="Raymond C."/>
            <person name="Rege F."/>
            <person name="Rise C."/>
            <person name="Rogers J."/>
            <person name="Rogov P."/>
            <person name="Sahalie J."/>
            <person name="Settipalli S."/>
            <person name="Sharpe T."/>
            <person name="Shea T."/>
            <person name="Sheehan M."/>
            <person name="Sherpa N."/>
            <person name="Shi J."/>
            <person name="Shih D."/>
            <person name="Sloan J."/>
            <person name="Smith C."/>
            <person name="Sparrow T."/>
            <person name="Stalker J."/>
            <person name="Stange-Thomann N."/>
            <person name="Stavropoulos S."/>
            <person name="Stone C."/>
            <person name="Stone S."/>
            <person name="Sykes S."/>
            <person name="Tchuinga P."/>
            <person name="Tenzing P."/>
            <person name="Tesfaye S."/>
            <person name="Thoulutsang D."/>
            <person name="Thoulutsang Y."/>
            <person name="Topham K."/>
            <person name="Topping I."/>
            <person name="Tsamla T."/>
            <person name="Vassiliev H."/>
            <person name="Venkataraman V."/>
            <person name="Vo A."/>
            <person name="Wangchuk T."/>
            <person name="Wangdi T."/>
            <person name="Weiand M."/>
            <person name="Wilkinson J."/>
            <person name="Wilson A."/>
            <person name="Yadav S."/>
            <person name="Yang S."/>
            <person name="Yang X."/>
            <person name="Young G."/>
            <person name="Yu Q."/>
            <person name="Zainoun J."/>
            <person name="Zembek L."/>
            <person name="Zimmer A."/>
            <person name="Lander E.S."/>
        </authorList>
    </citation>
    <scope>NUCLEOTIDE SEQUENCE [LARGE SCALE GENOMIC DNA]</scope>
    <source>
        <strain evidence="9">Boxer</strain>
    </source>
</reference>
<feature type="transmembrane region" description="Helical" evidence="7">
    <location>
        <begin position="32"/>
        <end position="53"/>
    </location>
</feature>
<feature type="chain" id="PRO_5035853534" evidence="8">
    <location>
        <begin position="23"/>
        <end position="217"/>
    </location>
</feature>
<evidence type="ECO:0000256" key="3">
    <source>
        <dbReference type="ARBA" id="ARBA00022989"/>
    </source>
</evidence>
<gene>
    <name evidence="9" type="primary">SMIM24</name>
</gene>
<dbReference type="Proteomes" id="UP000002254">
    <property type="component" value="Chromosome 20"/>
</dbReference>
<proteinExistence type="inferred from homology"/>
<evidence type="ECO:0000313" key="10">
    <source>
        <dbReference type="Proteomes" id="UP000002254"/>
    </source>
</evidence>
<dbReference type="OrthoDB" id="8893098at2759"/>
<organism evidence="9 10">
    <name type="scientific">Canis lupus familiaris</name>
    <name type="common">Dog</name>
    <name type="synonym">Canis familiaris</name>
    <dbReference type="NCBI Taxonomy" id="9615"/>
    <lineage>
        <taxon>Eukaryota</taxon>
        <taxon>Metazoa</taxon>
        <taxon>Chordata</taxon>
        <taxon>Craniata</taxon>
        <taxon>Vertebrata</taxon>
        <taxon>Euteleostomi</taxon>
        <taxon>Mammalia</taxon>
        <taxon>Eutheria</taxon>
        <taxon>Laurasiatheria</taxon>
        <taxon>Carnivora</taxon>
        <taxon>Caniformia</taxon>
        <taxon>Canidae</taxon>
        <taxon>Canis</taxon>
    </lineage>
</organism>
<feature type="compositionally biased region" description="Basic and acidic residues" evidence="6">
    <location>
        <begin position="170"/>
        <end position="196"/>
    </location>
</feature>
<reference evidence="9" key="2">
    <citation type="submission" date="2025-08" db="UniProtKB">
        <authorList>
            <consortium name="Ensembl"/>
        </authorList>
    </citation>
    <scope>IDENTIFICATION</scope>
</reference>
<dbReference type="Pfam" id="PF15807">
    <property type="entry name" value="MAP17"/>
    <property type="match status" value="1"/>
</dbReference>
<dbReference type="GO" id="GO:0016020">
    <property type="term" value="C:membrane"/>
    <property type="evidence" value="ECO:0007669"/>
    <property type="project" value="UniProtKB-SubCell"/>
</dbReference>
<comment type="subcellular location">
    <subcellularLocation>
        <location evidence="1">Membrane</location>
        <topology evidence="1">Single-pass membrane protein</topology>
    </subcellularLocation>
</comment>
<feature type="region of interest" description="Disordered" evidence="6">
    <location>
        <begin position="155"/>
        <end position="217"/>
    </location>
</feature>
<evidence type="ECO:0000256" key="8">
    <source>
        <dbReference type="SAM" id="SignalP"/>
    </source>
</evidence>